<dbReference type="AlphaFoldDB" id="A0AA40DUM5"/>
<evidence type="ECO:0000313" key="3">
    <source>
        <dbReference type="Proteomes" id="UP001172101"/>
    </source>
</evidence>
<dbReference type="Proteomes" id="UP001172101">
    <property type="component" value="Unassembled WGS sequence"/>
</dbReference>
<organism evidence="2 3">
    <name type="scientific">Lasiosphaeria miniovina</name>
    <dbReference type="NCBI Taxonomy" id="1954250"/>
    <lineage>
        <taxon>Eukaryota</taxon>
        <taxon>Fungi</taxon>
        <taxon>Dikarya</taxon>
        <taxon>Ascomycota</taxon>
        <taxon>Pezizomycotina</taxon>
        <taxon>Sordariomycetes</taxon>
        <taxon>Sordariomycetidae</taxon>
        <taxon>Sordariales</taxon>
        <taxon>Lasiosphaeriaceae</taxon>
        <taxon>Lasiosphaeria</taxon>
    </lineage>
</organism>
<evidence type="ECO:0000313" key="2">
    <source>
        <dbReference type="EMBL" id="KAK0714037.1"/>
    </source>
</evidence>
<dbReference type="GeneID" id="85329058"/>
<name>A0AA40DUM5_9PEZI</name>
<gene>
    <name evidence="2" type="ORF">B0T26DRAFT_754080</name>
</gene>
<protein>
    <submittedName>
        <fullName evidence="2">Uncharacterized protein</fullName>
    </submittedName>
</protein>
<comment type="caution">
    <text evidence="2">The sequence shown here is derived from an EMBL/GenBank/DDBJ whole genome shotgun (WGS) entry which is preliminary data.</text>
</comment>
<evidence type="ECO:0000256" key="1">
    <source>
        <dbReference type="SAM" id="SignalP"/>
    </source>
</evidence>
<reference evidence="2" key="1">
    <citation type="submission" date="2023-06" db="EMBL/GenBank/DDBJ databases">
        <title>Genome-scale phylogeny and comparative genomics of the fungal order Sordariales.</title>
        <authorList>
            <consortium name="Lawrence Berkeley National Laboratory"/>
            <person name="Hensen N."/>
            <person name="Bonometti L."/>
            <person name="Westerberg I."/>
            <person name="Brannstrom I.O."/>
            <person name="Guillou S."/>
            <person name="Cros-Aarteil S."/>
            <person name="Calhoun S."/>
            <person name="Haridas S."/>
            <person name="Kuo A."/>
            <person name="Mondo S."/>
            <person name="Pangilinan J."/>
            <person name="Riley R."/>
            <person name="LaButti K."/>
            <person name="Andreopoulos B."/>
            <person name="Lipzen A."/>
            <person name="Chen C."/>
            <person name="Yanf M."/>
            <person name="Daum C."/>
            <person name="Ng V."/>
            <person name="Clum A."/>
            <person name="Steindorff A."/>
            <person name="Ohm R."/>
            <person name="Martin F."/>
            <person name="Silar P."/>
            <person name="Natvig D."/>
            <person name="Lalanne C."/>
            <person name="Gautier V."/>
            <person name="Ament-velasquez S.L."/>
            <person name="Kruys A."/>
            <person name="Hutchinson M.I."/>
            <person name="Powell A.J."/>
            <person name="Barry K."/>
            <person name="Miller A.N."/>
            <person name="Grigoriev I.V."/>
            <person name="Debuchy R."/>
            <person name="Gladieux P."/>
            <person name="Thoren M.H."/>
            <person name="Johannesson H."/>
        </authorList>
    </citation>
    <scope>NUCLEOTIDE SEQUENCE</scope>
    <source>
        <strain evidence="2">SMH2392-1A</strain>
    </source>
</reference>
<dbReference type="RefSeq" id="XP_060295359.1">
    <property type="nucleotide sequence ID" value="XM_060445788.1"/>
</dbReference>
<feature type="chain" id="PRO_5041338003" evidence="1">
    <location>
        <begin position="20"/>
        <end position="66"/>
    </location>
</feature>
<keyword evidence="1" id="KW-0732">Signal</keyword>
<proteinExistence type="predicted"/>
<feature type="signal peptide" evidence="1">
    <location>
        <begin position="1"/>
        <end position="19"/>
    </location>
</feature>
<sequence length="66" mass="6628">MKFAAMLSLLSATAALVLAAPVAGGVSKRDGATEFDADLCPVKRGINGIGPKGCVNKARDVALVLS</sequence>
<dbReference type="EMBL" id="JAUIRO010000005">
    <property type="protein sequence ID" value="KAK0714037.1"/>
    <property type="molecule type" value="Genomic_DNA"/>
</dbReference>
<accession>A0AA40DUM5</accession>
<keyword evidence="3" id="KW-1185">Reference proteome</keyword>